<gene>
    <name evidence="2" type="ORF">KK1_038124</name>
</gene>
<dbReference type="Proteomes" id="UP000075243">
    <property type="component" value="Unassembled WGS sequence"/>
</dbReference>
<evidence type="ECO:0000313" key="2">
    <source>
        <dbReference type="EMBL" id="KYP40525.1"/>
    </source>
</evidence>
<sequence length="178" mass="20871">MFLTFAVSQSVNISDMKCGIPELKGENYKVWKERVLLHLGWMDIDYAIRKPKPPAITETNTPDTVDLYEKWERLNRLFVTFIKTNISAGIRGFVDHVRIWGCPSEVRIYIQQDKKLDLKTISWYFIGYAKKSKGYEFYCLSRNTRIVESRNAKFLENDLISGSDLIQDIGFEKDHYEV</sequence>
<dbReference type="InterPro" id="IPR057670">
    <property type="entry name" value="SH3_retrovirus"/>
</dbReference>
<evidence type="ECO:0000259" key="1">
    <source>
        <dbReference type="Pfam" id="PF25597"/>
    </source>
</evidence>
<evidence type="ECO:0000313" key="3">
    <source>
        <dbReference type="Proteomes" id="UP000075243"/>
    </source>
</evidence>
<name>A0A151RDP7_CAJCA</name>
<feature type="domain" description="Retroviral polymerase SH3-like" evidence="1">
    <location>
        <begin position="105"/>
        <end position="159"/>
    </location>
</feature>
<organism evidence="2 3">
    <name type="scientific">Cajanus cajan</name>
    <name type="common">Pigeon pea</name>
    <name type="synonym">Cajanus indicus</name>
    <dbReference type="NCBI Taxonomy" id="3821"/>
    <lineage>
        <taxon>Eukaryota</taxon>
        <taxon>Viridiplantae</taxon>
        <taxon>Streptophyta</taxon>
        <taxon>Embryophyta</taxon>
        <taxon>Tracheophyta</taxon>
        <taxon>Spermatophyta</taxon>
        <taxon>Magnoliopsida</taxon>
        <taxon>eudicotyledons</taxon>
        <taxon>Gunneridae</taxon>
        <taxon>Pentapetalae</taxon>
        <taxon>rosids</taxon>
        <taxon>fabids</taxon>
        <taxon>Fabales</taxon>
        <taxon>Fabaceae</taxon>
        <taxon>Papilionoideae</taxon>
        <taxon>50 kb inversion clade</taxon>
        <taxon>NPAAA clade</taxon>
        <taxon>indigoferoid/millettioid clade</taxon>
        <taxon>Phaseoleae</taxon>
        <taxon>Cajanus</taxon>
    </lineage>
</organism>
<dbReference type="AlphaFoldDB" id="A0A151RDP7"/>
<protein>
    <recommendedName>
        <fullName evidence="1">Retroviral polymerase SH3-like domain-containing protein</fullName>
    </recommendedName>
</protein>
<proteinExistence type="predicted"/>
<reference evidence="2" key="1">
    <citation type="journal article" date="2012" name="Nat. Biotechnol.">
        <title>Draft genome sequence of pigeonpea (Cajanus cajan), an orphan legume crop of resource-poor farmers.</title>
        <authorList>
            <person name="Varshney R.K."/>
            <person name="Chen W."/>
            <person name="Li Y."/>
            <person name="Bharti A.K."/>
            <person name="Saxena R.K."/>
            <person name="Schlueter J.A."/>
            <person name="Donoghue M.T."/>
            <person name="Azam S."/>
            <person name="Fan G."/>
            <person name="Whaley A.M."/>
            <person name="Farmer A.D."/>
            <person name="Sheridan J."/>
            <person name="Iwata A."/>
            <person name="Tuteja R."/>
            <person name="Penmetsa R.V."/>
            <person name="Wu W."/>
            <person name="Upadhyaya H.D."/>
            <person name="Yang S.P."/>
            <person name="Shah T."/>
            <person name="Saxena K.B."/>
            <person name="Michael T."/>
            <person name="McCombie W.R."/>
            <person name="Yang B."/>
            <person name="Zhang G."/>
            <person name="Yang H."/>
            <person name="Wang J."/>
            <person name="Spillane C."/>
            <person name="Cook D.R."/>
            <person name="May G.D."/>
            <person name="Xu X."/>
            <person name="Jackson S.A."/>
        </authorList>
    </citation>
    <scope>NUCLEOTIDE SEQUENCE [LARGE SCALE GENOMIC DNA]</scope>
</reference>
<dbReference type="Pfam" id="PF25597">
    <property type="entry name" value="SH3_retrovirus"/>
    <property type="match status" value="1"/>
</dbReference>
<dbReference type="EMBL" id="KQ483829">
    <property type="protein sequence ID" value="KYP40525.1"/>
    <property type="molecule type" value="Genomic_DNA"/>
</dbReference>
<dbReference type="Gramene" id="C.cajan_33716.t">
    <property type="protein sequence ID" value="C.cajan_33716.t"/>
    <property type="gene ID" value="C.cajan_33716"/>
</dbReference>
<keyword evidence="3" id="KW-1185">Reference proteome</keyword>
<accession>A0A151RDP7</accession>